<accession>A0AAV5P0K5</accession>
<dbReference type="AlphaFoldDB" id="A0AAV5P0K5"/>
<proteinExistence type="predicted"/>
<gene>
    <name evidence="2" type="ORF">GCM10007932_54420</name>
</gene>
<organism evidence="2 3">
    <name type="scientific">Vibrio penaeicida</name>
    <dbReference type="NCBI Taxonomy" id="104609"/>
    <lineage>
        <taxon>Bacteria</taxon>
        <taxon>Pseudomonadati</taxon>
        <taxon>Pseudomonadota</taxon>
        <taxon>Gammaproteobacteria</taxon>
        <taxon>Vibrionales</taxon>
        <taxon>Vibrionaceae</taxon>
        <taxon>Vibrio</taxon>
    </lineage>
</organism>
<evidence type="ECO:0008006" key="4">
    <source>
        <dbReference type="Google" id="ProtNLM"/>
    </source>
</evidence>
<reference evidence="3" key="1">
    <citation type="journal article" date="2019" name="Int. J. Syst. Evol. Microbiol.">
        <title>The Global Catalogue of Microorganisms (GCM) 10K type strain sequencing project: providing services to taxonomists for standard genome sequencing and annotation.</title>
        <authorList>
            <consortium name="The Broad Institute Genomics Platform"/>
            <consortium name="The Broad Institute Genome Sequencing Center for Infectious Disease"/>
            <person name="Wu L."/>
            <person name="Ma J."/>
        </authorList>
    </citation>
    <scope>NUCLEOTIDE SEQUENCE [LARGE SCALE GENOMIC DNA]</scope>
    <source>
        <strain evidence="3">NBRC 15640</strain>
    </source>
</reference>
<keyword evidence="3" id="KW-1185">Reference proteome</keyword>
<evidence type="ECO:0000313" key="3">
    <source>
        <dbReference type="Proteomes" id="UP001156690"/>
    </source>
</evidence>
<evidence type="ECO:0000256" key="1">
    <source>
        <dbReference type="SAM" id="SignalP"/>
    </source>
</evidence>
<name>A0AAV5P0K5_9VIBR</name>
<sequence length="227" mass="25532">MQKFFIVLATTGLLSGCVFMTPTEAEPTFLKNSQRFEVKGREGWMPGKNIHFGEYSSDVSKGKITGQRDVYFSGPYLEEDDARTVSIKQFGPNNTSAALEYKQYCIVKGYRPPYDEKPEYESIKVTHDPNIGVLTFNNKRWMLNAMKLTDDAGNTFSISSGTISLNSKIISEYTLGHWTGGLNNADYIWLDETAAKETKMIVATLMTYLSTVEPLPCEMRLKPDNGE</sequence>
<feature type="signal peptide" evidence="1">
    <location>
        <begin position="1"/>
        <end position="25"/>
    </location>
</feature>
<dbReference type="EMBL" id="BSNX01000075">
    <property type="protein sequence ID" value="GLQ76079.1"/>
    <property type="molecule type" value="Genomic_DNA"/>
</dbReference>
<evidence type="ECO:0000313" key="2">
    <source>
        <dbReference type="EMBL" id="GLQ76079.1"/>
    </source>
</evidence>
<protein>
    <recommendedName>
        <fullName evidence="4">Lipoprotein</fullName>
    </recommendedName>
</protein>
<dbReference type="Proteomes" id="UP001156690">
    <property type="component" value="Unassembled WGS sequence"/>
</dbReference>
<dbReference type="PROSITE" id="PS51257">
    <property type="entry name" value="PROKAR_LIPOPROTEIN"/>
    <property type="match status" value="1"/>
</dbReference>
<keyword evidence="1" id="KW-0732">Signal</keyword>
<dbReference type="RefSeq" id="WP_224055682.1">
    <property type="nucleotide sequence ID" value="NZ_AP025145.1"/>
</dbReference>
<comment type="caution">
    <text evidence="2">The sequence shown here is derived from an EMBL/GenBank/DDBJ whole genome shotgun (WGS) entry which is preliminary data.</text>
</comment>
<feature type="chain" id="PRO_5044011491" description="Lipoprotein" evidence="1">
    <location>
        <begin position="26"/>
        <end position="227"/>
    </location>
</feature>